<sequence>MTSSSPTEFVSSSTTSLPQVTLMGMTNNNQPPSLIAINSIQVPIKLTKWRNYATWRSQFENLFFGYGIMGYLDGTKLCPSVTILTSTDTVDQSSTANLDYHLWFCQDRLLLLAIQVSCMGAAHSIVTRTTTFTRAWTKLEAKYANGSHTHKLGLLYSLTNWKTNPYRITCRRSRPYLTTLN</sequence>
<comment type="caution">
    <text evidence="1">The sequence shown here is derived from an EMBL/GenBank/DDBJ whole genome shotgun (WGS) entry which is preliminary data.</text>
</comment>
<evidence type="ECO:0000313" key="2">
    <source>
        <dbReference type="Proteomes" id="UP001280121"/>
    </source>
</evidence>
<dbReference type="AlphaFoldDB" id="A0AAD9X6G0"/>
<dbReference type="Proteomes" id="UP001280121">
    <property type="component" value="Unassembled WGS sequence"/>
</dbReference>
<reference evidence="1" key="1">
    <citation type="journal article" date="2023" name="Plant J.">
        <title>Genome sequences and population genomics provide insights into the demographic history, inbreeding, and mutation load of two 'living fossil' tree species of Dipteronia.</title>
        <authorList>
            <person name="Feng Y."/>
            <person name="Comes H.P."/>
            <person name="Chen J."/>
            <person name="Zhu S."/>
            <person name="Lu R."/>
            <person name="Zhang X."/>
            <person name="Li P."/>
            <person name="Qiu J."/>
            <person name="Olsen K.M."/>
            <person name="Qiu Y."/>
        </authorList>
    </citation>
    <scope>NUCLEOTIDE SEQUENCE</scope>
    <source>
        <strain evidence="1">KIB01</strain>
    </source>
</reference>
<protein>
    <recommendedName>
        <fullName evidence="3">Retrotransposon Copia-like N-terminal domain-containing protein</fullName>
    </recommendedName>
</protein>
<evidence type="ECO:0008006" key="3">
    <source>
        <dbReference type="Google" id="ProtNLM"/>
    </source>
</evidence>
<organism evidence="1 2">
    <name type="scientific">Dipteronia dyeriana</name>
    <dbReference type="NCBI Taxonomy" id="168575"/>
    <lineage>
        <taxon>Eukaryota</taxon>
        <taxon>Viridiplantae</taxon>
        <taxon>Streptophyta</taxon>
        <taxon>Embryophyta</taxon>
        <taxon>Tracheophyta</taxon>
        <taxon>Spermatophyta</taxon>
        <taxon>Magnoliopsida</taxon>
        <taxon>eudicotyledons</taxon>
        <taxon>Gunneridae</taxon>
        <taxon>Pentapetalae</taxon>
        <taxon>rosids</taxon>
        <taxon>malvids</taxon>
        <taxon>Sapindales</taxon>
        <taxon>Sapindaceae</taxon>
        <taxon>Hippocastanoideae</taxon>
        <taxon>Acereae</taxon>
        <taxon>Dipteronia</taxon>
    </lineage>
</organism>
<dbReference type="PANTHER" id="PTHR47481">
    <property type="match status" value="1"/>
</dbReference>
<name>A0AAD9X6G0_9ROSI</name>
<proteinExistence type="predicted"/>
<gene>
    <name evidence="1" type="ORF">Ddye_013457</name>
</gene>
<keyword evidence="2" id="KW-1185">Reference proteome</keyword>
<evidence type="ECO:0000313" key="1">
    <source>
        <dbReference type="EMBL" id="KAK2653601.1"/>
    </source>
</evidence>
<accession>A0AAD9X6G0</accession>
<dbReference type="EMBL" id="JANJYI010000004">
    <property type="protein sequence ID" value="KAK2653601.1"/>
    <property type="molecule type" value="Genomic_DNA"/>
</dbReference>
<dbReference type="PANTHER" id="PTHR47481:SF43">
    <property type="entry name" value="RETROTRANSPOSON COPIA-LIKE N-TERMINAL DOMAIN-CONTAINING PROTEIN"/>
    <property type="match status" value="1"/>
</dbReference>